<dbReference type="AlphaFoldDB" id="A0A1J7CCD9"/>
<dbReference type="Proteomes" id="UP000243342">
    <property type="component" value="Unassembled WGS sequence"/>
</dbReference>
<name>A0A1J7CCD9_9ACTN</name>
<dbReference type="OrthoDB" id="3369896at2"/>
<protein>
    <recommendedName>
        <fullName evidence="5">Lipoprotein</fullName>
    </recommendedName>
</protein>
<dbReference type="InterPro" id="IPR029046">
    <property type="entry name" value="LolA/LolB/LppX"/>
</dbReference>
<evidence type="ECO:0008006" key="5">
    <source>
        <dbReference type="Google" id="ProtNLM"/>
    </source>
</evidence>
<evidence type="ECO:0000313" key="4">
    <source>
        <dbReference type="Proteomes" id="UP000243342"/>
    </source>
</evidence>
<dbReference type="SUPFAM" id="SSF89392">
    <property type="entry name" value="Prokaryotic lipoproteins and lipoprotein localization factors"/>
    <property type="match status" value="1"/>
</dbReference>
<keyword evidence="4" id="KW-1185">Reference proteome</keyword>
<dbReference type="RefSeq" id="WP_071654768.1">
    <property type="nucleotide sequence ID" value="NZ_MLCF01000004.1"/>
</dbReference>
<dbReference type="PROSITE" id="PS51257">
    <property type="entry name" value="PROKAR_LIPOPROTEIN"/>
    <property type="match status" value="1"/>
</dbReference>
<comment type="caution">
    <text evidence="3">The sequence shown here is derived from an EMBL/GenBank/DDBJ whole genome shotgun (WGS) entry which is preliminary data.</text>
</comment>
<dbReference type="Gene3D" id="2.50.20.20">
    <property type="match status" value="1"/>
</dbReference>
<sequence>MRSPDLRTTAAAAATAALAVALTACGASGSGGHGAIRGAGGSGSPSAARAAKAAHPAAASAVVLRTVAANTRKAATAHVRMTMSSPGQAASVGFAGTMGWGARSGTDGAYTGIPAAPFQQPDGKVYARSSGLVFYYKLSPAAAAKSGKHWMKLDMAALAARSGASGLSSGLQNQVAQDPSADVAALATAGVIKDRGTTTLDGRTVHEYSGDVPASRLVAARPGLTPAQRRAELKALTGAGLTSTSVDVWVNADHYPVKLDQTVHGSTALRIVATFDHYGTALDTTPPPASDTIDANQQPAAGSGA</sequence>
<feature type="compositionally biased region" description="Polar residues" evidence="1">
    <location>
        <begin position="293"/>
        <end position="305"/>
    </location>
</feature>
<feature type="chain" id="PRO_5009644156" description="Lipoprotein" evidence="2">
    <location>
        <begin position="27"/>
        <end position="305"/>
    </location>
</feature>
<reference evidence="3 4" key="1">
    <citation type="submission" date="2016-10" db="EMBL/GenBank/DDBJ databases">
        <title>Genome sequence of Streptomyces gilvigriseus MUSC 26.</title>
        <authorList>
            <person name="Lee L.-H."/>
            <person name="Ser H.-L."/>
        </authorList>
    </citation>
    <scope>NUCLEOTIDE SEQUENCE [LARGE SCALE GENOMIC DNA]</scope>
    <source>
        <strain evidence="3 4">MUSC 26</strain>
    </source>
</reference>
<evidence type="ECO:0000256" key="1">
    <source>
        <dbReference type="SAM" id="MobiDB-lite"/>
    </source>
</evidence>
<keyword evidence="2" id="KW-0732">Signal</keyword>
<evidence type="ECO:0000256" key="2">
    <source>
        <dbReference type="SAM" id="SignalP"/>
    </source>
</evidence>
<dbReference type="STRING" id="1428644.BIV57_01515"/>
<gene>
    <name evidence="3" type="ORF">BIV57_01515</name>
</gene>
<accession>A0A1J7CCD9</accession>
<feature type="region of interest" description="Disordered" evidence="1">
    <location>
        <begin position="282"/>
        <end position="305"/>
    </location>
</feature>
<organism evidence="3 4">
    <name type="scientific">Mangrovactinospora gilvigrisea</name>
    <dbReference type="NCBI Taxonomy" id="1428644"/>
    <lineage>
        <taxon>Bacteria</taxon>
        <taxon>Bacillati</taxon>
        <taxon>Actinomycetota</taxon>
        <taxon>Actinomycetes</taxon>
        <taxon>Kitasatosporales</taxon>
        <taxon>Streptomycetaceae</taxon>
        <taxon>Mangrovactinospora</taxon>
    </lineage>
</organism>
<feature type="signal peptide" evidence="2">
    <location>
        <begin position="1"/>
        <end position="26"/>
    </location>
</feature>
<proteinExistence type="predicted"/>
<dbReference type="EMBL" id="MLCF01000004">
    <property type="protein sequence ID" value="OIV39192.1"/>
    <property type="molecule type" value="Genomic_DNA"/>
</dbReference>
<evidence type="ECO:0000313" key="3">
    <source>
        <dbReference type="EMBL" id="OIV39192.1"/>
    </source>
</evidence>